<dbReference type="SUPFAM" id="SSF56954">
    <property type="entry name" value="Outer membrane efflux proteins (OEP)"/>
    <property type="match status" value="1"/>
</dbReference>
<dbReference type="Pfam" id="PF02321">
    <property type="entry name" value="OEP"/>
    <property type="match status" value="2"/>
</dbReference>
<comment type="caution">
    <text evidence="10">The sequence shown here is derived from an EMBL/GenBank/DDBJ whole genome shotgun (WGS) entry which is preliminary data.</text>
</comment>
<dbReference type="GO" id="GO:1990281">
    <property type="term" value="C:efflux pump complex"/>
    <property type="evidence" value="ECO:0007669"/>
    <property type="project" value="TreeGrafter"/>
</dbReference>
<dbReference type="STRING" id="1279009.ADICEAN_02064"/>
<keyword evidence="6" id="KW-0472">Membrane</keyword>
<feature type="signal peptide" evidence="9">
    <location>
        <begin position="1"/>
        <end position="22"/>
    </location>
</feature>
<gene>
    <name evidence="10" type="primary">ttgC</name>
    <name evidence="10" type="ORF">ADICEAN_02064</name>
</gene>
<keyword evidence="9" id="KW-0732">Signal</keyword>
<evidence type="ECO:0000313" key="11">
    <source>
        <dbReference type="Proteomes" id="UP000011910"/>
    </source>
</evidence>
<feature type="chain" id="PRO_5004082423" evidence="9">
    <location>
        <begin position="23"/>
        <end position="467"/>
    </location>
</feature>
<reference evidence="10 11" key="1">
    <citation type="journal article" date="2013" name="Genome Announc.">
        <title>Draft Genome Sequence of Cesiribacter andamanensis Strain AMV16T, Isolated from a Soil Sample from a Mud Volcano in the Andaman Islands, India.</title>
        <authorList>
            <person name="Shivaji S."/>
            <person name="Ara S."/>
            <person name="Begum Z."/>
            <person name="Srinivas T.N."/>
            <person name="Singh A."/>
            <person name="Kumar Pinnaka A."/>
        </authorList>
    </citation>
    <scope>NUCLEOTIDE SEQUENCE [LARGE SCALE GENOMIC DNA]</scope>
    <source>
        <strain evidence="10 11">AMV16</strain>
    </source>
</reference>
<dbReference type="AlphaFoldDB" id="M7NWI5"/>
<dbReference type="eggNOG" id="COG1538">
    <property type="taxonomic scope" value="Bacteria"/>
</dbReference>
<evidence type="ECO:0000256" key="2">
    <source>
        <dbReference type="ARBA" id="ARBA00007613"/>
    </source>
</evidence>
<keyword evidence="11" id="KW-1185">Reference proteome</keyword>
<keyword evidence="3" id="KW-0813">Transport</keyword>
<evidence type="ECO:0000256" key="3">
    <source>
        <dbReference type="ARBA" id="ARBA00022448"/>
    </source>
</evidence>
<evidence type="ECO:0000256" key="5">
    <source>
        <dbReference type="ARBA" id="ARBA00022692"/>
    </source>
</evidence>
<dbReference type="PANTHER" id="PTHR30026:SF20">
    <property type="entry name" value="OUTER MEMBRANE PROTEIN TOLC"/>
    <property type="match status" value="1"/>
</dbReference>
<evidence type="ECO:0000256" key="7">
    <source>
        <dbReference type="ARBA" id="ARBA00023237"/>
    </source>
</evidence>
<dbReference type="RefSeq" id="WP_009195457.1">
    <property type="nucleotide sequence ID" value="NZ_AODQ01000045.1"/>
</dbReference>
<evidence type="ECO:0000256" key="6">
    <source>
        <dbReference type="ARBA" id="ARBA00023136"/>
    </source>
</evidence>
<dbReference type="EMBL" id="AODQ01000045">
    <property type="protein sequence ID" value="EMR02789.1"/>
    <property type="molecule type" value="Genomic_DNA"/>
</dbReference>
<proteinExistence type="inferred from homology"/>
<dbReference type="InterPro" id="IPR051906">
    <property type="entry name" value="TolC-like"/>
</dbReference>
<keyword evidence="5" id="KW-0812">Transmembrane</keyword>
<dbReference type="GO" id="GO:0015288">
    <property type="term" value="F:porin activity"/>
    <property type="evidence" value="ECO:0007669"/>
    <property type="project" value="TreeGrafter"/>
</dbReference>
<evidence type="ECO:0000256" key="1">
    <source>
        <dbReference type="ARBA" id="ARBA00004442"/>
    </source>
</evidence>
<evidence type="ECO:0000256" key="9">
    <source>
        <dbReference type="SAM" id="SignalP"/>
    </source>
</evidence>
<dbReference type="PANTHER" id="PTHR30026">
    <property type="entry name" value="OUTER MEMBRANE PROTEIN TOLC"/>
    <property type="match status" value="1"/>
</dbReference>
<dbReference type="GO" id="GO:0009279">
    <property type="term" value="C:cell outer membrane"/>
    <property type="evidence" value="ECO:0007669"/>
    <property type="project" value="UniProtKB-SubCell"/>
</dbReference>
<keyword evidence="7" id="KW-0998">Cell outer membrane</keyword>
<evidence type="ECO:0000256" key="8">
    <source>
        <dbReference type="SAM" id="Coils"/>
    </source>
</evidence>
<dbReference type="OrthoDB" id="367883at2"/>
<feature type="coiled-coil region" evidence="8">
    <location>
        <begin position="359"/>
        <end position="404"/>
    </location>
</feature>
<comment type="similarity">
    <text evidence="2">Belongs to the outer membrane factor (OMF) (TC 1.B.17) family.</text>
</comment>
<evidence type="ECO:0000256" key="4">
    <source>
        <dbReference type="ARBA" id="ARBA00022452"/>
    </source>
</evidence>
<dbReference type="Gene3D" id="1.20.1600.10">
    <property type="entry name" value="Outer membrane efflux proteins (OEP)"/>
    <property type="match status" value="1"/>
</dbReference>
<sequence>MKRYFKHPLLLALLAHAGLAQAQEVTPRTFTLQQAITHAVENNATVKNERLNLGIAEAQIKETLAQGLPQINATGNITYNPIVQTSFIDAGNFGGEAGTYMPVQFGLPYQGSAALSASQMIFNGSYFVGLRASKVFRELSERNVQKANVDVAEAVALAYYGALVSEERLKLLGANLQRLDTLYRETRIMNENGFVEAIDVQRLKVNLNNLRTEYDNVERSLALNLAALKFQMGIPMNQPIALAESIQDFEPGSLAADEAFQYQQRIEYLQLETTRKLAELDIKNTRVQYYPSLTAFANYGYNAAKRNFGELFEPTTVVMPGPVEGETVRMQVDTWNEYAAVGLNLNVPIFDGFLKANTIRRKKLLADQVENQMRNLENAIDLELEQARISLQNSLQSLETQQENMDLAQEVFRVSKIKYQQGVGSNLEVVEAENALKTAETNYYQALYNALIARVAYDKASGTLYTN</sequence>
<dbReference type="InterPro" id="IPR003423">
    <property type="entry name" value="OMP_efflux"/>
</dbReference>
<name>M7NWI5_9BACT</name>
<dbReference type="GO" id="GO:0015562">
    <property type="term" value="F:efflux transmembrane transporter activity"/>
    <property type="evidence" value="ECO:0007669"/>
    <property type="project" value="InterPro"/>
</dbReference>
<keyword evidence="8" id="KW-0175">Coiled coil</keyword>
<evidence type="ECO:0000313" key="10">
    <source>
        <dbReference type="EMBL" id="EMR02789.1"/>
    </source>
</evidence>
<comment type="subcellular location">
    <subcellularLocation>
        <location evidence="1">Cell outer membrane</location>
    </subcellularLocation>
</comment>
<protein>
    <submittedName>
        <fullName evidence="10">Putative efflux pump outer membrane protein ttgC</fullName>
    </submittedName>
</protein>
<keyword evidence="4" id="KW-1134">Transmembrane beta strand</keyword>
<dbReference type="Proteomes" id="UP000011910">
    <property type="component" value="Unassembled WGS sequence"/>
</dbReference>
<accession>M7NWI5</accession>
<organism evidence="10 11">
    <name type="scientific">Cesiribacter andamanensis AMV16</name>
    <dbReference type="NCBI Taxonomy" id="1279009"/>
    <lineage>
        <taxon>Bacteria</taxon>
        <taxon>Pseudomonadati</taxon>
        <taxon>Bacteroidota</taxon>
        <taxon>Cytophagia</taxon>
        <taxon>Cytophagales</taxon>
        <taxon>Cesiribacteraceae</taxon>
        <taxon>Cesiribacter</taxon>
    </lineage>
</organism>